<reference evidence="2 3" key="1">
    <citation type="submission" date="2020-08" db="EMBL/GenBank/DDBJ databases">
        <title>Acidobacteriota in marine sediments use diverse sulfur dissimilation pathways.</title>
        <authorList>
            <person name="Wasmund K."/>
        </authorList>
    </citation>
    <scope>NUCLEOTIDE SEQUENCE [LARGE SCALE GENOMIC DNA]</scope>
    <source>
        <strain evidence="2">MAG AM4</strain>
    </source>
</reference>
<dbReference type="Proteomes" id="UP000648239">
    <property type="component" value="Unassembled WGS sequence"/>
</dbReference>
<name>A0A8J6YA12_9BACT</name>
<dbReference type="EMBL" id="JACXWD010000076">
    <property type="protein sequence ID" value="MBD3869326.1"/>
    <property type="molecule type" value="Genomic_DNA"/>
</dbReference>
<keyword evidence="1" id="KW-0812">Transmembrane</keyword>
<protein>
    <submittedName>
        <fullName evidence="2">PepSY-associated TM helix domain-containing protein</fullName>
    </submittedName>
</protein>
<feature type="transmembrane region" description="Helical" evidence="1">
    <location>
        <begin position="113"/>
        <end position="135"/>
    </location>
</feature>
<feature type="non-terminal residue" evidence="2">
    <location>
        <position position="161"/>
    </location>
</feature>
<gene>
    <name evidence="2" type="ORF">IFK94_14490</name>
</gene>
<dbReference type="PANTHER" id="PTHR40115">
    <property type="entry name" value="INNER MEMBRANE PROTEIN WITH PEPSY TM HELIX"/>
    <property type="match status" value="1"/>
</dbReference>
<sequence>MGLTVIYAVSGIAVNHMHHWNPNYKFERVEERLQPIPQSDRATMVALAVERLDLPGMPVESFRPNPETLQLFYDGWSVDVDVVAGVAQVERPSDRVILRDSNFLHLNHPKGSWTYVADVYAFLLLFLAVSGMFVLKGKKGLTGRGKWWILAGLAVPVLYLV</sequence>
<evidence type="ECO:0000313" key="2">
    <source>
        <dbReference type="EMBL" id="MBD3869326.1"/>
    </source>
</evidence>
<evidence type="ECO:0000313" key="3">
    <source>
        <dbReference type="Proteomes" id="UP000648239"/>
    </source>
</evidence>
<evidence type="ECO:0000256" key="1">
    <source>
        <dbReference type="SAM" id="Phobius"/>
    </source>
</evidence>
<dbReference type="InterPro" id="IPR032307">
    <property type="entry name" value="PepSY_TM-like_2"/>
</dbReference>
<comment type="caution">
    <text evidence="2">The sequence shown here is derived from an EMBL/GenBank/DDBJ whole genome shotgun (WGS) entry which is preliminary data.</text>
</comment>
<organism evidence="2 3">
    <name type="scientific">Candidatus Polarisedimenticola svalbardensis</name>
    <dbReference type="NCBI Taxonomy" id="2886004"/>
    <lineage>
        <taxon>Bacteria</taxon>
        <taxon>Pseudomonadati</taxon>
        <taxon>Acidobacteriota</taxon>
        <taxon>Candidatus Polarisedimenticolia</taxon>
        <taxon>Candidatus Polarisedimenticolales</taxon>
        <taxon>Candidatus Polarisedimenticolaceae</taxon>
        <taxon>Candidatus Polarisedimenticola</taxon>
    </lineage>
</organism>
<keyword evidence="1" id="KW-1133">Transmembrane helix</keyword>
<accession>A0A8J6YA12</accession>
<keyword evidence="1" id="KW-0472">Membrane</keyword>
<proteinExistence type="predicted"/>
<dbReference type="AlphaFoldDB" id="A0A8J6YA12"/>
<dbReference type="PANTHER" id="PTHR40115:SF1">
    <property type="entry name" value="INNER MEMBRANE PROTEIN WITH PEPSY TM HELIX"/>
    <property type="match status" value="1"/>
</dbReference>